<dbReference type="InParanoid" id="T1HFK8"/>
<dbReference type="InterPro" id="IPR036259">
    <property type="entry name" value="MFS_trans_sf"/>
</dbReference>
<evidence type="ECO:0000259" key="5">
    <source>
        <dbReference type="PROSITE" id="PS50850"/>
    </source>
</evidence>
<dbReference type="PANTHER" id="PTHR48021">
    <property type="match status" value="1"/>
</dbReference>
<dbReference type="PROSITE" id="PS50850">
    <property type="entry name" value="MFS"/>
    <property type="match status" value="1"/>
</dbReference>
<keyword evidence="7" id="KW-1185">Reference proteome</keyword>
<dbReference type="eggNOG" id="KOG0254">
    <property type="taxonomic scope" value="Eukaryota"/>
</dbReference>
<dbReference type="AlphaFoldDB" id="T1HFK8"/>
<dbReference type="GO" id="GO:0016020">
    <property type="term" value="C:membrane"/>
    <property type="evidence" value="ECO:0007669"/>
    <property type="project" value="UniProtKB-SubCell"/>
</dbReference>
<organism evidence="6 7">
    <name type="scientific">Rhodnius prolixus</name>
    <name type="common">Triatomid bug</name>
    <dbReference type="NCBI Taxonomy" id="13249"/>
    <lineage>
        <taxon>Eukaryota</taxon>
        <taxon>Metazoa</taxon>
        <taxon>Ecdysozoa</taxon>
        <taxon>Arthropoda</taxon>
        <taxon>Hexapoda</taxon>
        <taxon>Insecta</taxon>
        <taxon>Pterygota</taxon>
        <taxon>Neoptera</taxon>
        <taxon>Paraneoptera</taxon>
        <taxon>Hemiptera</taxon>
        <taxon>Heteroptera</taxon>
        <taxon>Panheteroptera</taxon>
        <taxon>Cimicomorpha</taxon>
        <taxon>Reduviidae</taxon>
        <taxon>Triatominae</taxon>
        <taxon>Rhodnius</taxon>
    </lineage>
</organism>
<evidence type="ECO:0000256" key="3">
    <source>
        <dbReference type="ARBA" id="ARBA00022989"/>
    </source>
</evidence>
<accession>T1HFK8</accession>
<name>T1HFK8_RHOPR</name>
<dbReference type="PROSITE" id="PS00217">
    <property type="entry name" value="SUGAR_TRANSPORT_2"/>
    <property type="match status" value="1"/>
</dbReference>
<dbReference type="GO" id="GO:0022857">
    <property type="term" value="F:transmembrane transporter activity"/>
    <property type="evidence" value="ECO:0007669"/>
    <property type="project" value="InterPro"/>
</dbReference>
<evidence type="ECO:0000256" key="4">
    <source>
        <dbReference type="ARBA" id="ARBA00023136"/>
    </source>
</evidence>
<dbReference type="SUPFAM" id="SSF103473">
    <property type="entry name" value="MFS general substrate transporter"/>
    <property type="match status" value="2"/>
</dbReference>
<dbReference type="Pfam" id="PF00083">
    <property type="entry name" value="Sugar_tr"/>
    <property type="match status" value="2"/>
</dbReference>
<feature type="domain" description="Major facilitator superfamily (MFS) profile" evidence="5">
    <location>
        <begin position="222"/>
        <end position="569"/>
    </location>
</feature>
<dbReference type="EMBL" id="ACPB03010173">
    <property type="status" value="NOT_ANNOTATED_CDS"/>
    <property type="molecule type" value="Genomic_DNA"/>
</dbReference>
<dbReference type="EnsemblMetazoa" id="RPRC002830-RA">
    <property type="protein sequence ID" value="RPRC002830-PA"/>
    <property type="gene ID" value="RPRC002830"/>
</dbReference>
<dbReference type="HOGENOM" id="CLU_479246_0_0_1"/>
<dbReference type="Proteomes" id="UP000015103">
    <property type="component" value="Unassembled WGS sequence"/>
</dbReference>
<reference evidence="6" key="1">
    <citation type="submission" date="2015-05" db="UniProtKB">
        <authorList>
            <consortium name="EnsemblMetazoa"/>
        </authorList>
    </citation>
    <scope>IDENTIFICATION</scope>
</reference>
<evidence type="ECO:0000256" key="1">
    <source>
        <dbReference type="ARBA" id="ARBA00004141"/>
    </source>
</evidence>
<sequence length="569" mass="62524">MTHKNAELKLKFKDGFKLLFQKVTLKALLISFYILLIQQGSGCNVITTFAETIFEMGHIAISGSIVAIIGGITTLFAGISTPFIVNRFSMKKTFVVTSYIFALTLYLLDVTDPCAGHFHLQIFVQALLAVYFYLEESGYDVSQLSALPVLSYILYSVFVCWGTATAPWAIVSEMFLLEIKGIATCLCGIVSSLSGFIIIEISAIVLNSAGPSIVFTYFCVFTLIAITGSIFLVPDTTGLTLQEIQDYLATVNLLYVCCGCVTAWPSPTIPKLMDISINADQASWIGSLFSFGAAFGPIITALCLNTIGRRATLYIISTCYLISWIILASSTEVYVIYVGRIIGGFGVGGTFPSSTVFIAEIADVKSRGAVNSVNMCSFALGLLIEYCIGPYTNYLTLVIVSAIPVFVFYFVFYFTPESPYYLIMKSRRTEAIQAVIWFRGGIKSHIADRQLSDIQVFFCLSLYNFLFVLIDAHRSPLAPPYEGPYPVLSRTDKTLCIDRRGKSKTVTIDRVKAAYGLATPGLVITSVAPEPTQVQEKQLGAHPIDTTQNHATRFGRISKTPQRYGTQRC</sequence>
<dbReference type="InterPro" id="IPR020846">
    <property type="entry name" value="MFS_dom"/>
</dbReference>
<protein>
    <submittedName>
        <fullName evidence="6">MFS domain-containing protein</fullName>
    </submittedName>
</protein>
<dbReference type="InterPro" id="IPR005829">
    <property type="entry name" value="Sugar_transporter_CS"/>
</dbReference>
<keyword evidence="3" id="KW-1133">Transmembrane helix</keyword>
<keyword evidence="4" id="KW-0472">Membrane</keyword>
<dbReference type="InterPro" id="IPR005828">
    <property type="entry name" value="MFS_sugar_transport-like"/>
</dbReference>
<comment type="subcellular location">
    <subcellularLocation>
        <location evidence="1">Membrane</location>
        <topology evidence="1">Multi-pass membrane protein</topology>
    </subcellularLocation>
</comment>
<evidence type="ECO:0000313" key="6">
    <source>
        <dbReference type="EnsemblMetazoa" id="RPRC002830-PA"/>
    </source>
</evidence>
<dbReference type="EMBL" id="ACPB03010174">
    <property type="status" value="NOT_ANNOTATED_CDS"/>
    <property type="molecule type" value="Genomic_DNA"/>
</dbReference>
<dbReference type="VEuPathDB" id="VectorBase:RPRC002830"/>
<dbReference type="Gene3D" id="1.20.1250.20">
    <property type="entry name" value="MFS general substrate transporter like domains"/>
    <property type="match status" value="2"/>
</dbReference>
<dbReference type="PANTHER" id="PTHR48021:SF47">
    <property type="entry name" value="GH17672P"/>
    <property type="match status" value="1"/>
</dbReference>
<dbReference type="STRING" id="13249.T1HFK8"/>
<keyword evidence="2" id="KW-0812">Transmembrane</keyword>
<proteinExistence type="predicted"/>
<evidence type="ECO:0000256" key="2">
    <source>
        <dbReference type="ARBA" id="ARBA00022692"/>
    </source>
</evidence>
<dbReference type="EMBL" id="ACPB03010175">
    <property type="status" value="NOT_ANNOTATED_CDS"/>
    <property type="molecule type" value="Genomic_DNA"/>
</dbReference>
<evidence type="ECO:0000313" key="7">
    <source>
        <dbReference type="Proteomes" id="UP000015103"/>
    </source>
</evidence>
<dbReference type="InterPro" id="IPR050549">
    <property type="entry name" value="MFS_Trehalose_Transporter"/>
</dbReference>